<feature type="compositionally biased region" description="Basic residues" evidence="1">
    <location>
        <begin position="87"/>
        <end position="105"/>
    </location>
</feature>
<feature type="compositionally biased region" description="Basic and acidic residues" evidence="1">
    <location>
        <begin position="68"/>
        <end position="86"/>
    </location>
</feature>
<gene>
    <name evidence="2" type="ORF">LSP00402_LOCUS21669</name>
</gene>
<proteinExistence type="predicted"/>
<feature type="region of interest" description="Disordered" evidence="1">
    <location>
        <begin position="1"/>
        <end position="105"/>
    </location>
</feature>
<reference evidence="2" key="1">
    <citation type="submission" date="2021-01" db="EMBL/GenBank/DDBJ databases">
        <authorList>
            <person name="Corre E."/>
            <person name="Pelletier E."/>
            <person name="Niang G."/>
            <person name="Scheremetjew M."/>
            <person name="Finn R."/>
            <person name="Kale V."/>
            <person name="Holt S."/>
            <person name="Cochrane G."/>
            <person name="Meng A."/>
            <person name="Brown T."/>
            <person name="Cohen L."/>
        </authorList>
    </citation>
    <scope>NUCLEOTIDE SEQUENCE</scope>
    <source>
        <strain evidence="2">CCMP622</strain>
    </source>
</reference>
<dbReference type="EMBL" id="HBHP01035201">
    <property type="protein sequence ID" value="CAD9777653.1"/>
    <property type="molecule type" value="Transcribed_RNA"/>
</dbReference>
<evidence type="ECO:0000313" key="2">
    <source>
        <dbReference type="EMBL" id="CAD9777653.1"/>
    </source>
</evidence>
<accession>A0A7S2U465</accession>
<sequence length="105" mass="12228">MEAIGGTMKKLPSQRQNEAARKAKAKRRLTKEQLDGPNGDNQPIVAPVVKKIRKRYKNEPDEDQADSFARRYSDVKAEPKQQEKKKFNPKSRKAFKSKGRYKRRK</sequence>
<protein>
    <submittedName>
        <fullName evidence="2">Uncharacterized protein</fullName>
    </submittedName>
</protein>
<evidence type="ECO:0000256" key="1">
    <source>
        <dbReference type="SAM" id="MobiDB-lite"/>
    </source>
</evidence>
<dbReference type="AlphaFoldDB" id="A0A7S2U465"/>
<organism evidence="2">
    <name type="scientific">Lotharella oceanica</name>
    <dbReference type="NCBI Taxonomy" id="641309"/>
    <lineage>
        <taxon>Eukaryota</taxon>
        <taxon>Sar</taxon>
        <taxon>Rhizaria</taxon>
        <taxon>Cercozoa</taxon>
        <taxon>Chlorarachniophyceae</taxon>
        <taxon>Lotharella</taxon>
    </lineage>
</organism>
<name>A0A7S2U465_9EUKA</name>